<feature type="signal peptide" evidence="4">
    <location>
        <begin position="1"/>
        <end position="24"/>
    </location>
</feature>
<protein>
    <recommendedName>
        <fullName evidence="5">Organic solvent tolerance-like N-terminal domain-containing protein</fullName>
    </recommendedName>
</protein>
<dbReference type="NCBIfam" id="TIGR03002">
    <property type="entry name" value="outer_YhbN_LptA"/>
    <property type="match status" value="1"/>
</dbReference>
<gene>
    <name evidence="6" type="ORF">N475_16605</name>
</gene>
<dbReference type="GO" id="GO:0030288">
    <property type="term" value="C:outer membrane-bounded periplasmic space"/>
    <property type="evidence" value="ECO:0007669"/>
    <property type="project" value="TreeGrafter"/>
</dbReference>
<name>A0A161ZWX5_9GAMM</name>
<dbReference type="GO" id="GO:0009279">
    <property type="term" value="C:cell outer membrane"/>
    <property type="evidence" value="ECO:0007669"/>
    <property type="project" value="TreeGrafter"/>
</dbReference>
<dbReference type="PANTHER" id="PTHR36504:SF1">
    <property type="entry name" value="LIPOPOLYSACCHARIDE EXPORT SYSTEM PROTEIN LPTA"/>
    <property type="match status" value="1"/>
</dbReference>
<keyword evidence="2 4" id="KW-0732">Signal</keyword>
<dbReference type="GO" id="GO:0015920">
    <property type="term" value="P:lipopolysaccharide transport"/>
    <property type="evidence" value="ECO:0007669"/>
    <property type="project" value="InterPro"/>
</dbReference>
<dbReference type="PATRIC" id="fig|1365250.3.peg.2915"/>
<dbReference type="InterPro" id="IPR014340">
    <property type="entry name" value="LptA"/>
</dbReference>
<dbReference type="GO" id="GO:0001530">
    <property type="term" value="F:lipopolysaccharide binding"/>
    <property type="evidence" value="ECO:0007669"/>
    <property type="project" value="InterPro"/>
</dbReference>
<reference evidence="6 7" key="1">
    <citation type="submission" date="2013-07" db="EMBL/GenBank/DDBJ databases">
        <title>Comparative Genomic and Metabolomic Analysis of Twelve Strains of Pseudoalteromonas luteoviolacea.</title>
        <authorList>
            <person name="Vynne N.G."/>
            <person name="Mansson M."/>
            <person name="Gram L."/>
        </authorList>
    </citation>
    <scope>NUCLEOTIDE SEQUENCE [LARGE SCALE GENOMIC DNA]</scope>
    <source>
        <strain evidence="6 7">DSM 6061</strain>
    </source>
</reference>
<keyword evidence="1" id="KW-0813">Transport</keyword>
<evidence type="ECO:0000256" key="4">
    <source>
        <dbReference type="SAM" id="SignalP"/>
    </source>
</evidence>
<keyword evidence="7" id="KW-1185">Reference proteome</keyword>
<evidence type="ECO:0000256" key="1">
    <source>
        <dbReference type="ARBA" id="ARBA00022448"/>
    </source>
</evidence>
<dbReference type="PANTHER" id="PTHR36504">
    <property type="entry name" value="LIPOPOLYSACCHARIDE EXPORT SYSTEM PROTEIN LPTA"/>
    <property type="match status" value="1"/>
</dbReference>
<dbReference type="InterPro" id="IPR005653">
    <property type="entry name" value="OstA-like_N"/>
</dbReference>
<organism evidence="6 7">
    <name type="scientific">Pseudoalteromonas luteoviolacea DSM 6061</name>
    <dbReference type="NCBI Taxonomy" id="1365250"/>
    <lineage>
        <taxon>Bacteria</taxon>
        <taxon>Pseudomonadati</taxon>
        <taxon>Pseudomonadota</taxon>
        <taxon>Gammaproteobacteria</taxon>
        <taxon>Alteromonadales</taxon>
        <taxon>Pseudoalteromonadaceae</taxon>
        <taxon>Pseudoalteromonas</taxon>
    </lineage>
</organism>
<dbReference type="EMBL" id="AUYB01000104">
    <property type="protein sequence ID" value="KZN37315.1"/>
    <property type="molecule type" value="Genomic_DNA"/>
</dbReference>
<dbReference type="AlphaFoldDB" id="A0A161ZWX5"/>
<dbReference type="Pfam" id="PF03968">
    <property type="entry name" value="LptD_N"/>
    <property type="match status" value="1"/>
</dbReference>
<dbReference type="InterPro" id="IPR052037">
    <property type="entry name" value="LPS_export_LptA"/>
</dbReference>
<evidence type="ECO:0000256" key="3">
    <source>
        <dbReference type="ARBA" id="ARBA00022764"/>
    </source>
</evidence>
<dbReference type="Gene3D" id="2.60.450.10">
    <property type="entry name" value="Lipopolysaccharide (LPS) transport protein A like domain"/>
    <property type="match status" value="1"/>
</dbReference>
<evidence type="ECO:0000259" key="5">
    <source>
        <dbReference type="Pfam" id="PF03968"/>
    </source>
</evidence>
<comment type="caution">
    <text evidence="6">The sequence shown here is derived from an EMBL/GenBank/DDBJ whole genome shotgun (WGS) entry which is preliminary data.</text>
</comment>
<sequence>MISNKLSATLLFACSLGLLSQAVAANTSPEQVIISSGKQQAQLQTNIGVFEDNVEIIHGKRKITADRLEVHRREELGENKQLLVATGNPAIFQEQQADGSILKASAKEVRYDVANRMLTIKGSAEISQAGQKISAQEILYDMDKQLISAQRSDQEGKRVRTVLLPVDDKTESNKEQP</sequence>
<dbReference type="STRING" id="43657.S4054249_19050"/>
<feature type="domain" description="Organic solvent tolerance-like N-terminal" evidence="5">
    <location>
        <begin position="34"/>
        <end position="145"/>
    </location>
</feature>
<feature type="chain" id="PRO_5007831697" description="Organic solvent tolerance-like N-terminal domain-containing protein" evidence="4">
    <location>
        <begin position="25"/>
        <end position="177"/>
    </location>
</feature>
<proteinExistence type="predicted"/>
<evidence type="ECO:0000313" key="6">
    <source>
        <dbReference type="EMBL" id="KZN37315.1"/>
    </source>
</evidence>
<dbReference type="GO" id="GO:0017089">
    <property type="term" value="F:glycolipid transfer activity"/>
    <property type="evidence" value="ECO:0007669"/>
    <property type="project" value="TreeGrafter"/>
</dbReference>
<dbReference type="Proteomes" id="UP000076643">
    <property type="component" value="Unassembled WGS sequence"/>
</dbReference>
<evidence type="ECO:0000313" key="7">
    <source>
        <dbReference type="Proteomes" id="UP000076643"/>
    </source>
</evidence>
<evidence type="ECO:0000256" key="2">
    <source>
        <dbReference type="ARBA" id="ARBA00022729"/>
    </source>
</evidence>
<accession>A0A161ZWX5</accession>
<keyword evidence="3" id="KW-0574">Periplasm</keyword>